<evidence type="ECO:0000256" key="2">
    <source>
        <dbReference type="SAM" id="SignalP"/>
    </source>
</evidence>
<evidence type="ECO:0000313" key="3">
    <source>
        <dbReference type="EMBL" id="USG68557.1"/>
    </source>
</evidence>
<accession>A0ABY4WN92</accession>
<keyword evidence="1" id="KW-0812">Transmembrane</keyword>
<keyword evidence="1" id="KW-0472">Membrane</keyword>
<dbReference type="EMBL" id="CP098756">
    <property type="protein sequence ID" value="USG68557.1"/>
    <property type="molecule type" value="Genomic_DNA"/>
</dbReference>
<feature type="signal peptide" evidence="2">
    <location>
        <begin position="1"/>
        <end position="25"/>
    </location>
</feature>
<gene>
    <name evidence="3" type="ORF">NDK47_27545</name>
</gene>
<feature type="transmembrane region" description="Helical" evidence="1">
    <location>
        <begin position="294"/>
        <end position="312"/>
    </location>
</feature>
<name>A0ABY4WN92_9BACL</name>
<keyword evidence="1" id="KW-1133">Transmembrane helix</keyword>
<keyword evidence="3" id="KW-0614">Plasmid</keyword>
<geneLocation type="plasmid" evidence="3 4">
    <name>unnamed</name>
</geneLocation>
<keyword evidence="4" id="KW-1185">Reference proteome</keyword>
<evidence type="ECO:0000256" key="1">
    <source>
        <dbReference type="SAM" id="Phobius"/>
    </source>
</evidence>
<proteinExistence type="predicted"/>
<sequence length="318" mass="36380">MQAKKWWLVALVTSLFFSVVSPVFAYYKSPVDLRGDGYIRFGDRDNPPTQPNGISIMVDESSISHTLVNIAVAMWPGLIKQRKIDKFLLIANGKIVEEFWPLKVEDEETGEFIDSGFYIVKPSIAELIGTRSYFQVVAVQIEGDGQYAVAWSNVTPEIQMKPLPVKDEEAISVLYAILEKLKEILAKLAEIIPLLQKMLDMLQKISKQIETMFTPSPAAAARLEEAAKNLFEKTPIDDIQKQMDKTKDMFTNTPTNRPLSELTFGEKRDWFGTGRSHYLIDLTDWKEYLKVMRALMDAAVWVLFFLFLIRYLQPKLDI</sequence>
<protein>
    <submittedName>
        <fullName evidence="3">Uncharacterized protein</fullName>
    </submittedName>
</protein>
<evidence type="ECO:0000313" key="4">
    <source>
        <dbReference type="Proteomes" id="UP001056500"/>
    </source>
</evidence>
<feature type="chain" id="PRO_5045936079" evidence="2">
    <location>
        <begin position="26"/>
        <end position="318"/>
    </location>
</feature>
<reference evidence="3" key="1">
    <citation type="submission" date="2022-06" db="EMBL/GenBank/DDBJ databases">
        <title>Genome sequencing of Brevibacillus sp. BB3-R1.</title>
        <authorList>
            <person name="Heo J."/>
            <person name="Lee D."/>
            <person name="Won M."/>
            <person name="Han B.-H."/>
            <person name="Hong S.-B."/>
            <person name="Kwon S.-W."/>
        </authorList>
    </citation>
    <scope>NUCLEOTIDE SEQUENCE</scope>
    <source>
        <strain evidence="3">BB3-R1</strain>
        <plasmid evidence="3">unnamed</plasmid>
    </source>
</reference>
<dbReference type="RefSeq" id="WP_251876521.1">
    <property type="nucleotide sequence ID" value="NZ_CP098756.1"/>
</dbReference>
<organism evidence="3 4">
    <name type="scientific">Brevibacillus ruminantium</name>
    <dbReference type="NCBI Taxonomy" id="2950604"/>
    <lineage>
        <taxon>Bacteria</taxon>
        <taxon>Bacillati</taxon>
        <taxon>Bacillota</taxon>
        <taxon>Bacilli</taxon>
        <taxon>Bacillales</taxon>
        <taxon>Paenibacillaceae</taxon>
        <taxon>Brevibacillus</taxon>
    </lineage>
</organism>
<keyword evidence="2" id="KW-0732">Signal</keyword>
<dbReference type="Proteomes" id="UP001056500">
    <property type="component" value="Plasmid unnamed"/>
</dbReference>